<dbReference type="RefSeq" id="WP_169102580.1">
    <property type="nucleotide sequence ID" value="NZ_JABBVZ010000112.1"/>
</dbReference>
<evidence type="ECO:0000313" key="2">
    <source>
        <dbReference type="EMBL" id="NMP24448.1"/>
    </source>
</evidence>
<proteinExistence type="predicted"/>
<gene>
    <name evidence="2" type="ORF">HIJ39_19180</name>
</gene>
<name>A0A7Y0L7I2_9FIRM</name>
<protein>
    <recommendedName>
        <fullName evidence="1">DUF6504 domain-containing protein</fullName>
    </recommendedName>
</protein>
<dbReference type="Pfam" id="PF20114">
    <property type="entry name" value="DUF6504"/>
    <property type="match status" value="1"/>
</dbReference>
<dbReference type="AlphaFoldDB" id="A0A7Y0L7I2"/>
<sequence>MTLISEPVTVHLGDGGMIEAFTWRGIRHVVAEQLSNARRVDFHSPWYLRRHQRRVLVKTEDGGFYELYADRPGHWVLYRKLDDPFQS</sequence>
<evidence type="ECO:0000313" key="3">
    <source>
        <dbReference type="Proteomes" id="UP000533476"/>
    </source>
</evidence>
<dbReference type="InterPro" id="IPR045443">
    <property type="entry name" value="DUF6504"/>
</dbReference>
<keyword evidence="3" id="KW-1185">Reference proteome</keyword>
<accession>A0A7Y0L7I2</accession>
<reference evidence="2 3" key="1">
    <citation type="submission" date="2020-04" db="EMBL/GenBank/DDBJ databases">
        <authorList>
            <person name="Zhang R."/>
            <person name="Schippers A."/>
        </authorList>
    </citation>
    <scope>NUCLEOTIDE SEQUENCE [LARGE SCALE GENOMIC DNA]</scope>
    <source>
        <strain evidence="2 3">DSM 109850</strain>
    </source>
</reference>
<organism evidence="2 3">
    <name type="scientific">Sulfobacillus harzensis</name>
    <dbReference type="NCBI Taxonomy" id="2729629"/>
    <lineage>
        <taxon>Bacteria</taxon>
        <taxon>Bacillati</taxon>
        <taxon>Bacillota</taxon>
        <taxon>Clostridia</taxon>
        <taxon>Eubacteriales</taxon>
        <taxon>Clostridiales Family XVII. Incertae Sedis</taxon>
        <taxon>Sulfobacillus</taxon>
    </lineage>
</organism>
<evidence type="ECO:0000259" key="1">
    <source>
        <dbReference type="Pfam" id="PF20114"/>
    </source>
</evidence>
<feature type="domain" description="DUF6504" evidence="1">
    <location>
        <begin position="6"/>
        <end position="81"/>
    </location>
</feature>
<dbReference type="EMBL" id="JABBVZ010000112">
    <property type="protein sequence ID" value="NMP24448.1"/>
    <property type="molecule type" value="Genomic_DNA"/>
</dbReference>
<comment type="caution">
    <text evidence="2">The sequence shown here is derived from an EMBL/GenBank/DDBJ whole genome shotgun (WGS) entry which is preliminary data.</text>
</comment>
<dbReference type="Proteomes" id="UP000533476">
    <property type="component" value="Unassembled WGS sequence"/>
</dbReference>